<keyword evidence="2 6" id="KW-0479">Metal-binding</keyword>
<dbReference type="OrthoDB" id="9794954at2"/>
<evidence type="ECO:0000256" key="6">
    <source>
        <dbReference type="PIRNR" id="PIRNR000139"/>
    </source>
</evidence>
<dbReference type="RefSeq" id="WP_078665429.1">
    <property type="nucleotide sequence ID" value="NZ_FUXM01000013.1"/>
</dbReference>
<dbReference type="PANTHER" id="PTHR32479">
    <property type="entry name" value="GLYCOLATE OXIDASE IRON-SULFUR SUBUNIT"/>
    <property type="match status" value="1"/>
</dbReference>
<dbReference type="InterPro" id="IPR004017">
    <property type="entry name" value="Cys_rich_dom"/>
</dbReference>
<dbReference type="Proteomes" id="UP000189933">
    <property type="component" value="Unassembled WGS sequence"/>
</dbReference>
<accession>A0A1T4PPX3</accession>
<dbReference type="GO" id="GO:0051539">
    <property type="term" value="F:4 iron, 4 sulfur cluster binding"/>
    <property type="evidence" value="ECO:0007669"/>
    <property type="project" value="UniProtKB-UniRule"/>
</dbReference>
<comment type="cofactor">
    <cofactor evidence="6">
        <name>[4Fe-4S] cluster</name>
        <dbReference type="ChEBI" id="CHEBI:49883"/>
    </cofactor>
    <text evidence="6">Binds 2 [4Fe-4S] clusters.</text>
</comment>
<evidence type="ECO:0000259" key="7">
    <source>
        <dbReference type="PROSITE" id="PS51379"/>
    </source>
</evidence>
<dbReference type="PROSITE" id="PS51379">
    <property type="entry name" value="4FE4S_FER_2"/>
    <property type="match status" value="1"/>
</dbReference>
<keyword evidence="6" id="KW-0813">Transport</keyword>
<feature type="domain" description="4Fe-4S ferredoxin-type" evidence="7">
    <location>
        <begin position="4"/>
        <end position="35"/>
    </location>
</feature>
<evidence type="ECO:0000313" key="8">
    <source>
        <dbReference type="EMBL" id="SJZ93326.1"/>
    </source>
</evidence>
<dbReference type="PIRSF" id="PIRSF000139">
    <property type="entry name" value="Glc_ox_4Fe-4S"/>
    <property type="match status" value="1"/>
</dbReference>
<dbReference type="PANTHER" id="PTHR32479:SF17">
    <property type="entry name" value="GLYCOLATE OXIDASE IRON-SULFUR SUBUNIT"/>
    <property type="match status" value="1"/>
</dbReference>
<comment type="function">
    <text evidence="6">Component of a complex that catalyzes the oxidation of glycolate to glyoxylate.</text>
</comment>
<dbReference type="Pfam" id="PF13183">
    <property type="entry name" value="Fer4_8"/>
    <property type="match status" value="1"/>
</dbReference>
<comment type="catalytic activity">
    <reaction evidence="6">
        <text>(R)-lactate + A = pyruvate + AH2</text>
        <dbReference type="Rhea" id="RHEA:15089"/>
        <dbReference type="ChEBI" id="CHEBI:13193"/>
        <dbReference type="ChEBI" id="CHEBI:15361"/>
        <dbReference type="ChEBI" id="CHEBI:16004"/>
        <dbReference type="ChEBI" id="CHEBI:17499"/>
    </reaction>
</comment>
<evidence type="ECO:0000256" key="2">
    <source>
        <dbReference type="ARBA" id="ARBA00022723"/>
    </source>
</evidence>
<evidence type="ECO:0000256" key="1">
    <source>
        <dbReference type="ARBA" id="ARBA00022485"/>
    </source>
</evidence>
<dbReference type="Pfam" id="PF02754">
    <property type="entry name" value="CCG"/>
    <property type="match status" value="2"/>
</dbReference>
<name>A0A1T4PPX3_9FIRM</name>
<comment type="catalytic activity">
    <reaction evidence="6">
        <text>glycolate + A = glyoxylate + AH2</text>
        <dbReference type="Rhea" id="RHEA:21264"/>
        <dbReference type="ChEBI" id="CHEBI:13193"/>
        <dbReference type="ChEBI" id="CHEBI:17499"/>
        <dbReference type="ChEBI" id="CHEBI:29805"/>
        <dbReference type="ChEBI" id="CHEBI:36655"/>
        <dbReference type="EC" id="1.1.99.14"/>
    </reaction>
</comment>
<evidence type="ECO:0000313" key="9">
    <source>
        <dbReference type="Proteomes" id="UP000189933"/>
    </source>
</evidence>
<dbReference type="InterPro" id="IPR017896">
    <property type="entry name" value="4Fe4S_Fe-S-bd"/>
</dbReference>
<organism evidence="8 9">
    <name type="scientific">Carboxydocella sporoproducens DSM 16521</name>
    <dbReference type="NCBI Taxonomy" id="1121270"/>
    <lineage>
        <taxon>Bacteria</taxon>
        <taxon>Bacillati</taxon>
        <taxon>Bacillota</taxon>
        <taxon>Clostridia</taxon>
        <taxon>Eubacteriales</taxon>
        <taxon>Clostridiales Family XVI. Incertae Sedis</taxon>
        <taxon>Carboxydocella</taxon>
    </lineage>
</organism>
<keyword evidence="4 6" id="KW-0408">Iron</keyword>
<dbReference type="Gene3D" id="1.10.1060.10">
    <property type="entry name" value="Alpha-helical ferredoxin"/>
    <property type="match status" value="1"/>
</dbReference>
<keyword evidence="1 6" id="KW-0004">4Fe-4S</keyword>
<keyword evidence="3" id="KW-0677">Repeat</keyword>
<dbReference type="AlphaFoldDB" id="A0A1T4PPX3"/>
<protein>
    <recommendedName>
        <fullName evidence="6">Glycolate oxidase iron-sulfur subunit</fullName>
        <ecNumber evidence="6">1.1.99.14</ecNumber>
    </recommendedName>
</protein>
<evidence type="ECO:0000256" key="4">
    <source>
        <dbReference type="ARBA" id="ARBA00023004"/>
    </source>
</evidence>
<dbReference type="PROSITE" id="PS00198">
    <property type="entry name" value="4FE4S_FER_1"/>
    <property type="match status" value="2"/>
</dbReference>
<reference evidence="9" key="1">
    <citation type="submission" date="2017-02" db="EMBL/GenBank/DDBJ databases">
        <authorList>
            <person name="Varghese N."/>
            <person name="Submissions S."/>
        </authorList>
    </citation>
    <scope>NUCLEOTIDE SEQUENCE [LARGE SCALE GENOMIC DNA]</scope>
    <source>
        <strain evidence="9">DSM 16521</strain>
    </source>
</reference>
<dbReference type="EMBL" id="FUXM01000013">
    <property type="protein sequence ID" value="SJZ93326.1"/>
    <property type="molecule type" value="Genomic_DNA"/>
</dbReference>
<dbReference type="GO" id="GO:0046872">
    <property type="term" value="F:metal ion binding"/>
    <property type="evidence" value="ECO:0007669"/>
    <property type="project" value="UniProtKB-UniRule"/>
</dbReference>
<dbReference type="SUPFAM" id="SSF46548">
    <property type="entry name" value="alpha-helical ferredoxin"/>
    <property type="match status" value="1"/>
</dbReference>
<dbReference type="EC" id="1.1.99.14" evidence="6"/>
<evidence type="ECO:0000256" key="3">
    <source>
        <dbReference type="ARBA" id="ARBA00022737"/>
    </source>
</evidence>
<dbReference type="InterPro" id="IPR009051">
    <property type="entry name" value="Helical_ferredxn"/>
</dbReference>
<keyword evidence="9" id="KW-1185">Reference proteome</keyword>
<proteinExistence type="predicted"/>
<gene>
    <name evidence="8" type="ORF">SAMN02745885_01352</name>
</gene>
<dbReference type="InterPro" id="IPR012257">
    <property type="entry name" value="Glc_ox_4Fe-4S"/>
</dbReference>
<keyword evidence="5 6" id="KW-0411">Iron-sulfur</keyword>
<evidence type="ECO:0000256" key="5">
    <source>
        <dbReference type="ARBA" id="ARBA00023014"/>
    </source>
</evidence>
<dbReference type="InterPro" id="IPR017900">
    <property type="entry name" value="4Fe4S_Fe_S_CS"/>
</dbReference>
<sequence length="424" mass="46164">MLAHEPELLNQLKKCVRCGQCRSVCPVFAVLGKESAAPRGKVFLTEMLHKEKLPLSEEMAGQLTACLLCEACSQECPSGIPVHRYVSIARSHLAKKGYYKFKRQLFGKLWPRTRFLSLAGELLKAYQHLGIRSLARGLGLTRLLPGSLGQAEAVLTTVPRQRARQLLPTVTPAQGEKRGRVYYFLGCATDMLFPHIAQATVKALSQQGFEVVISPELNCCGMPQLGNGARDTAVSLAARVLEQIETAGAQWVVSDCASCGAALKEYPQLLAGTELAATARTWAERTREVTAFLAEQGLREITASSTLPLTVTIHDPCHLARGLKQKAALRLFLQQLPGVEVREMAQADRCCGGAGTFFATNYQLSQTILAEKVANIRQSGAQVVVTPCPGCILQISHGLRQQGLPVLVKHPVELLTSLSPRDYK</sequence>
<keyword evidence="6" id="KW-0249">Electron transport</keyword>
<dbReference type="GO" id="GO:0019154">
    <property type="term" value="F:glycolate dehydrogenase activity"/>
    <property type="evidence" value="ECO:0007669"/>
    <property type="project" value="UniProtKB-EC"/>
</dbReference>